<comment type="caution">
    <text evidence="1">The sequence shown here is derived from an EMBL/GenBank/DDBJ whole genome shotgun (WGS) entry which is preliminary data.</text>
</comment>
<evidence type="ECO:0000313" key="1">
    <source>
        <dbReference type="EMBL" id="KAI8432331.1"/>
    </source>
</evidence>
<keyword evidence="2" id="KW-1185">Reference proteome</keyword>
<sequence length="186" mass="22009">MGVMTLIKFFFYIVDKGLFPKKCNHDEVTLHVIAGLYWKYFATKLLDLMDTVFFIVRKKSSQVTFLHVYHHTFMVIISWTSLKYDPSDHWAFMAVLNCFVHTSMYTYYCLAALGPSYAKYLWWKKYLTRMQLTYRSQCPMHAVTYWVGCSNLFLFIILFADFYHKRYGKSRGLNAAEFVCTGQSCD</sequence>
<accession>A0ACC0K8I2</accession>
<reference evidence="1 2" key="1">
    <citation type="journal article" date="2022" name="Genome Biol. Evol.">
        <title>The Spruce Budworm Genome: Reconstructing the Evolutionary History of Antifreeze Proteins.</title>
        <authorList>
            <person name="Beliveau C."/>
            <person name="Gagne P."/>
            <person name="Picq S."/>
            <person name="Vernygora O."/>
            <person name="Keeling C.I."/>
            <person name="Pinkney K."/>
            <person name="Doucet D."/>
            <person name="Wen F."/>
            <person name="Johnston J.S."/>
            <person name="Maaroufi H."/>
            <person name="Boyle B."/>
            <person name="Laroche J."/>
            <person name="Dewar K."/>
            <person name="Juretic N."/>
            <person name="Blackburn G."/>
            <person name="Nisole A."/>
            <person name="Brunet B."/>
            <person name="Brandao M."/>
            <person name="Lumley L."/>
            <person name="Duan J."/>
            <person name="Quan G."/>
            <person name="Lucarotti C.J."/>
            <person name="Roe A.D."/>
            <person name="Sperling F.A.H."/>
            <person name="Levesque R.C."/>
            <person name="Cusson M."/>
        </authorList>
    </citation>
    <scope>NUCLEOTIDE SEQUENCE [LARGE SCALE GENOMIC DNA]</scope>
    <source>
        <strain evidence="1">Glfc:IPQL:Cfum</strain>
    </source>
</reference>
<protein>
    <submittedName>
        <fullName evidence="1">Uncharacterized protein</fullName>
    </submittedName>
</protein>
<dbReference type="EMBL" id="CM046107">
    <property type="protein sequence ID" value="KAI8432331.1"/>
    <property type="molecule type" value="Genomic_DNA"/>
</dbReference>
<dbReference type="Proteomes" id="UP001064048">
    <property type="component" value="Chromosome 7"/>
</dbReference>
<name>A0ACC0K8I2_CHOFU</name>
<organism evidence="1 2">
    <name type="scientific">Choristoneura fumiferana</name>
    <name type="common">Spruce budworm moth</name>
    <name type="synonym">Archips fumiferana</name>
    <dbReference type="NCBI Taxonomy" id="7141"/>
    <lineage>
        <taxon>Eukaryota</taxon>
        <taxon>Metazoa</taxon>
        <taxon>Ecdysozoa</taxon>
        <taxon>Arthropoda</taxon>
        <taxon>Hexapoda</taxon>
        <taxon>Insecta</taxon>
        <taxon>Pterygota</taxon>
        <taxon>Neoptera</taxon>
        <taxon>Endopterygota</taxon>
        <taxon>Lepidoptera</taxon>
        <taxon>Glossata</taxon>
        <taxon>Ditrysia</taxon>
        <taxon>Tortricoidea</taxon>
        <taxon>Tortricidae</taxon>
        <taxon>Tortricinae</taxon>
        <taxon>Choristoneura</taxon>
    </lineage>
</organism>
<evidence type="ECO:0000313" key="2">
    <source>
        <dbReference type="Proteomes" id="UP001064048"/>
    </source>
</evidence>
<proteinExistence type="predicted"/>
<gene>
    <name evidence="1" type="ORF">MSG28_004745</name>
</gene>